<evidence type="ECO:0000313" key="3">
    <source>
        <dbReference type="EMBL" id="KAA5537390.1"/>
    </source>
</evidence>
<gene>
    <name evidence="3" type="ORF">F0919_06860</name>
</gene>
<dbReference type="GO" id="GO:0016209">
    <property type="term" value="F:antioxidant activity"/>
    <property type="evidence" value="ECO:0007669"/>
    <property type="project" value="InterPro"/>
</dbReference>
<protein>
    <submittedName>
        <fullName evidence="3">TlpA family protein disulfide reductase</fullName>
    </submittedName>
</protein>
<sequence length="167" mass="18717">MKKLIAIAAMAIFGFSANAQNATEMDLPNTPVKQMNGSSIPFNQSFEKGKVTLVSFWATWCIPCKKEIIAVRNNMESWKKEVDFNYVTVSVDDSRATAQVKAYAKSQGWDFPYYQDPNSDLKRSLNFQNVPFSIIVGKDGKIAYMQSGYEAGGEEILFTKMKEIAAK</sequence>
<dbReference type="InterPro" id="IPR036249">
    <property type="entry name" value="Thioredoxin-like_sf"/>
</dbReference>
<dbReference type="GO" id="GO:0016491">
    <property type="term" value="F:oxidoreductase activity"/>
    <property type="evidence" value="ECO:0007669"/>
    <property type="project" value="InterPro"/>
</dbReference>
<evidence type="ECO:0000313" key="4">
    <source>
        <dbReference type="Proteomes" id="UP000323632"/>
    </source>
</evidence>
<accession>A0A5M6CSM7</accession>
<dbReference type="Proteomes" id="UP000323632">
    <property type="component" value="Unassembled WGS sequence"/>
</dbReference>
<dbReference type="RefSeq" id="WP_150031966.1">
    <property type="nucleotide sequence ID" value="NZ_VWSH01000001.1"/>
</dbReference>
<dbReference type="PROSITE" id="PS51352">
    <property type="entry name" value="THIOREDOXIN_2"/>
    <property type="match status" value="1"/>
</dbReference>
<feature type="signal peptide" evidence="1">
    <location>
        <begin position="1"/>
        <end position="19"/>
    </location>
</feature>
<dbReference type="PANTHER" id="PTHR42852">
    <property type="entry name" value="THIOL:DISULFIDE INTERCHANGE PROTEIN DSBE"/>
    <property type="match status" value="1"/>
</dbReference>
<keyword evidence="1" id="KW-0732">Signal</keyword>
<dbReference type="PANTHER" id="PTHR42852:SF17">
    <property type="entry name" value="THIOREDOXIN-LIKE PROTEIN HI_1115"/>
    <property type="match status" value="1"/>
</dbReference>
<organism evidence="3 4">
    <name type="scientific">Taibaiella lutea</name>
    <dbReference type="NCBI Taxonomy" id="2608001"/>
    <lineage>
        <taxon>Bacteria</taxon>
        <taxon>Pseudomonadati</taxon>
        <taxon>Bacteroidota</taxon>
        <taxon>Chitinophagia</taxon>
        <taxon>Chitinophagales</taxon>
        <taxon>Chitinophagaceae</taxon>
        <taxon>Taibaiella</taxon>
    </lineage>
</organism>
<dbReference type="EMBL" id="VWSH01000001">
    <property type="protein sequence ID" value="KAA5537390.1"/>
    <property type="molecule type" value="Genomic_DNA"/>
</dbReference>
<proteinExistence type="predicted"/>
<dbReference type="InterPro" id="IPR000866">
    <property type="entry name" value="AhpC/TSA"/>
</dbReference>
<dbReference type="InterPro" id="IPR050553">
    <property type="entry name" value="Thioredoxin_ResA/DsbE_sf"/>
</dbReference>
<dbReference type="CDD" id="cd02966">
    <property type="entry name" value="TlpA_like_family"/>
    <property type="match status" value="1"/>
</dbReference>
<reference evidence="3 4" key="1">
    <citation type="submission" date="2019-09" db="EMBL/GenBank/DDBJ databases">
        <title>Genome sequence and assembly of Taibaiella sp.</title>
        <authorList>
            <person name="Chhetri G."/>
        </authorList>
    </citation>
    <scope>NUCLEOTIDE SEQUENCE [LARGE SCALE GENOMIC DNA]</scope>
    <source>
        <strain evidence="3 4">KVB11</strain>
    </source>
</reference>
<dbReference type="SUPFAM" id="SSF52833">
    <property type="entry name" value="Thioredoxin-like"/>
    <property type="match status" value="1"/>
</dbReference>
<feature type="domain" description="Thioredoxin" evidence="2">
    <location>
        <begin position="16"/>
        <end position="166"/>
    </location>
</feature>
<dbReference type="AlphaFoldDB" id="A0A5M6CSM7"/>
<name>A0A5M6CSM7_9BACT</name>
<evidence type="ECO:0000259" key="2">
    <source>
        <dbReference type="PROSITE" id="PS51352"/>
    </source>
</evidence>
<dbReference type="InterPro" id="IPR013766">
    <property type="entry name" value="Thioredoxin_domain"/>
</dbReference>
<dbReference type="Pfam" id="PF00578">
    <property type="entry name" value="AhpC-TSA"/>
    <property type="match status" value="1"/>
</dbReference>
<dbReference type="Gene3D" id="3.40.30.10">
    <property type="entry name" value="Glutaredoxin"/>
    <property type="match status" value="1"/>
</dbReference>
<feature type="chain" id="PRO_5024305963" evidence="1">
    <location>
        <begin position="20"/>
        <end position="167"/>
    </location>
</feature>
<evidence type="ECO:0000256" key="1">
    <source>
        <dbReference type="SAM" id="SignalP"/>
    </source>
</evidence>
<comment type="caution">
    <text evidence="3">The sequence shown here is derived from an EMBL/GenBank/DDBJ whole genome shotgun (WGS) entry which is preliminary data.</text>
</comment>
<keyword evidence="4" id="KW-1185">Reference proteome</keyword>